<feature type="domain" description="G-patch" evidence="1">
    <location>
        <begin position="102"/>
        <end position="148"/>
    </location>
</feature>
<accession>A0A164UCC7</accession>
<keyword evidence="3" id="KW-1185">Reference proteome</keyword>
<organism evidence="2 3">
    <name type="scientific">Daphnia magna</name>
    <dbReference type="NCBI Taxonomy" id="35525"/>
    <lineage>
        <taxon>Eukaryota</taxon>
        <taxon>Metazoa</taxon>
        <taxon>Ecdysozoa</taxon>
        <taxon>Arthropoda</taxon>
        <taxon>Crustacea</taxon>
        <taxon>Branchiopoda</taxon>
        <taxon>Diplostraca</taxon>
        <taxon>Cladocera</taxon>
        <taxon>Anomopoda</taxon>
        <taxon>Daphniidae</taxon>
        <taxon>Daphnia</taxon>
    </lineage>
</organism>
<gene>
    <name evidence="2" type="ORF">APZ42_023971</name>
</gene>
<dbReference type="Proteomes" id="UP000076858">
    <property type="component" value="Unassembled WGS sequence"/>
</dbReference>
<dbReference type="GO" id="GO:0000390">
    <property type="term" value="P:spliceosomal complex disassembly"/>
    <property type="evidence" value="ECO:0007669"/>
    <property type="project" value="InterPro"/>
</dbReference>
<evidence type="ECO:0000259" key="1">
    <source>
        <dbReference type="PROSITE" id="PS50174"/>
    </source>
</evidence>
<dbReference type="SMART" id="SM00443">
    <property type="entry name" value="G_patch"/>
    <property type="match status" value="1"/>
</dbReference>
<name>A0A164UCC7_9CRUS</name>
<dbReference type="PANTHER" id="PTHR23329:SF1">
    <property type="entry name" value="TUFTELIN-INTERACTING PROTEIN 11"/>
    <property type="match status" value="1"/>
</dbReference>
<evidence type="ECO:0000313" key="3">
    <source>
        <dbReference type="Proteomes" id="UP000076858"/>
    </source>
</evidence>
<dbReference type="PANTHER" id="PTHR23329">
    <property type="entry name" value="TUFTELIN-INTERACTING PROTEIN 11-RELATED"/>
    <property type="match status" value="1"/>
</dbReference>
<dbReference type="GO" id="GO:0003676">
    <property type="term" value="F:nucleic acid binding"/>
    <property type="evidence" value="ECO:0007669"/>
    <property type="project" value="InterPro"/>
</dbReference>
<reference evidence="2 3" key="1">
    <citation type="submission" date="2016-03" db="EMBL/GenBank/DDBJ databases">
        <title>EvidentialGene: Evidence-directed Construction of Genes on Genomes.</title>
        <authorList>
            <person name="Gilbert D.G."/>
            <person name="Choi J.-H."/>
            <person name="Mockaitis K."/>
            <person name="Colbourne J."/>
            <person name="Pfrender M."/>
        </authorList>
    </citation>
    <scope>NUCLEOTIDE SEQUENCE [LARGE SCALE GENOMIC DNA]</scope>
    <source>
        <strain evidence="2 3">Xinb3</strain>
        <tissue evidence="2">Complete organism</tissue>
    </source>
</reference>
<evidence type="ECO:0000313" key="2">
    <source>
        <dbReference type="EMBL" id="KZS11233.1"/>
    </source>
</evidence>
<comment type="caution">
    <text evidence="2">The sequence shown here is derived from an EMBL/GenBank/DDBJ whole genome shotgun (WGS) entry which is preliminary data.</text>
</comment>
<protein>
    <submittedName>
        <fullName evidence="2">Putative Tuftelin-interacting protein</fullName>
    </submittedName>
</protein>
<dbReference type="Pfam" id="PF01585">
    <property type="entry name" value="G-patch"/>
    <property type="match status" value="1"/>
</dbReference>
<dbReference type="InterPro" id="IPR045211">
    <property type="entry name" value="TFP11/STIP/Ntr1"/>
</dbReference>
<dbReference type="STRING" id="35525.A0A164UCC7"/>
<proteinExistence type="predicted"/>
<dbReference type="InterPro" id="IPR000467">
    <property type="entry name" value="G_patch_dom"/>
</dbReference>
<sequence length="348" mass="38673">MPSTSKFIVERMQSPITTTISPTAKRKEALERIQRFNPIKSNREGCTQPVGFVKGGVQQQLEGGEILEINNNPVSPSTSAENASSELRTNPLGEFGEWEKHTKGIGAKLLLKMGYKPGYGLGKSLQGRSQPVEAKVRKGRAAIGSEELPPIQPPTRCPIPQPSIQLQQRIKKKSKKIKWNVLASQRQRLIAMELSLSPTENKNYHASNNPPTSIRNRLTIERPPHVICIQSSDDEDCLILSDAENSPNVLPSGKTSGTRPSSSLRNPVVADVVCISSSEDEDCLILSEAENVPTEEVASPRALSPINKPSATFLWNRPNLSRTQRRLRKIRLKEWCLRRKTRRNVSNP</sequence>
<dbReference type="EMBL" id="LRGB01001581">
    <property type="protein sequence ID" value="KZS11233.1"/>
    <property type="molecule type" value="Genomic_DNA"/>
</dbReference>
<dbReference type="PROSITE" id="PS50174">
    <property type="entry name" value="G_PATCH"/>
    <property type="match status" value="1"/>
</dbReference>
<dbReference type="GO" id="GO:0071008">
    <property type="term" value="C:U2-type post-mRNA release spliceosomal complex"/>
    <property type="evidence" value="ECO:0007669"/>
    <property type="project" value="TreeGrafter"/>
</dbReference>
<dbReference type="AlphaFoldDB" id="A0A164UCC7"/>